<evidence type="ECO:0000259" key="1">
    <source>
        <dbReference type="Pfam" id="PF13930"/>
    </source>
</evidence>
<name>A0A1H3WUH0_BIZPA</name>
<sequence length="532" mass="60044">MKKYGYKILIFISVLNFASCRKASKEVLTQKALKQLIYKSDDVAPILKANFQEDVLSKLSLSLDNSQIKLLAKQIDNNKPLAKLLNDNPKKINVWNFLSHSKYSNEIDAINYFSNLPKNQFILKTTDDVGEIIDVNSGNVLAKVSDEIILVTKLNKNPFLNLKNFAPKAVYKIKSTLYSIDDLGRVNNVKTPLLKINKNTVNIIDEGEHILSSKFGGVNLGINKSFLSINDFKQLNSDWHLALVNRKKISEVNIKPLYSDKSGIPDAFNVSYYDGQTRILKHIPNSLKKTNQDVFEQMKRPAIGKHIDGRTTTKLFPKDITLKGNKLFYNGKEFASIDAKTKTILVDRRAALKNGINPLLSHPKLLENYKYVVKDGKNTHIFKTDNFGRVYETEHNIKEIVSKSRNVVEQNNAKLYGDEVSSKTTIKNLTNKQHQKLSDEGGHFLADSAGGIPESINITSQAYKVNHSSKWRGLENNILTSVKNGDVVIVKNRQLYSDNSRRSSGAIIDLQINGKSEQFTFDNINNTLKDIQ</sequence>
<dbReference type="Pfam" id="PF13930">
    <property type="entry name" value="Endonuclea_NS_2"/>
    <property type="match status" value="1"/>
</dbReference>
<keyword evidence="2" id="KW-0378">Hydrolase</keyword>
<proteinExistence type="predicted"/>
<keyword evidence="3" id="KW-1185">Reference proteome</keyword>
<dbReference type="Proteomes" id="UP000198846">
    <property type="component" value="Unassembled WGS sequence"/>
</dbReference>
<organism evidence="2 3">
    <name type="scientific">Bizionia paragorgiae</name>
    <dbReference type="NCBI Taxonomy" id="283786"/>
    <lineage>
        <taxon>Bacteria</taxon>
        <taxon>Pseudomonadati</taxon>
        <taxon>Bacteroidota</taxon>
        <taxon>Flavobacteriia</taxon>
        <taxon>Flavobacteriales</taxon>
        <taxon>Flavobacteriaceae</taxon>
        <taxon>Bizionia</taxon>
    </lineage>
</organism>
<accession>A0A1H3WUH0</accession>
<protein>
    <submittedName>
        <fullName evidence="2">DNA/RNA non-specific endonuclease</fullName>
    </submittedName>
</protein>
<dbReference type="AlphaFoldDB" id="A0A1H3WUH0"/>
<evidence type="ECO:0000313" key="2">
    <source>
        <dbReference type="EMBL" id="SDZ90620.1"/>
    </source>
</evidence>
<dbReference type="GO" id="GO:0004519">
    <property type="term" value="F:endonuclease activity"/>
    <property type="evidence" value="ECO:0007669"/>
    <property type="project" value="UniProtKB-KW"/>
</dbReference>
<gene>
    <name evidence="2" type="ORF">SAMN04487990_1043</name>
</gene>
<keyword evidence="2" id="KW-0540">Nuclease</keyword>
<keyword evidence="2" id="KW-0255">Endonuclease</keyword>
<reference evidence="2 3" key="1">
    <citation type="submission" date="2016-10" db="EMBL/GenBank/DDBJ databases">
        <authorList>
            <person name="de Groot N.N."/>
        </authorList>
    </citation>
    <scope>NUCLEOTIDE SEQUENCE [LARGE SCALE GENOMIC DNA]</scope>
    <source>
        <strain evidence="2 3">DSM 23842</strain>
    </source>
</reference>
<evidence type="ECO:0000313" key="3">
    <source>
        <dbReference type="Proteomes" id="UP000198846"/>
    </source>
</evidence>
<dbReference type="STRING" id="283786.SAMN04487990_1043"/>
<feature type="domain" description="Type VII secretion system protein EssD-like" evidence="1">
    <location>
        <begin position="378"/>
        <end position="513"/>
    </location>
</feature>
<dbReference type="EMBL" id="FNQK01000004">
    <property type="protein sequence ID" value="SDZ90620.1"/>
    <property type="molecule type" value="Genomic_DNA"/>
</dbReference>
<dbReference type="InterPro" id="IPR044927">
    <property type="entry name" value="Endonuclea_NS_2"/>
</dbReference>